<dbReference type="Gene3D" id="1.10.10.60">
    <property type="entry name" value="Homeodomain-like"/>
    <property type="match status" value="1"/>
</dbReference>
<dbReference type="PANTHER" id="PTHR46796:SF15">
    <property type="entry name" value="BLL1074 PROTEIN"/>
    <property type="match status" value="1"/>
</dbReference>
<dbReference type="PROSITE" id="PS01124">
    <property type="entry name" value="HTH_ARAC_FAMILY_2"/>
    <property type="match status" value="1"/>
</dbReference>
<evidence type="ECO:0000256" key="3">
    <source>
        <dbReference type="ARBA" id="ARBA00023163"/>
    </source>
</evidence>
<protein>
    <submittedName>
        <fullName evidence="5">Helix-turn-helix domain-containing protein</fullName>
    </submittedName>
</protein>
<reference evidence="6" key="1">
    <citation type="journal article" date="2019" name="Int. J. Syst. Evol. Microbiol.">
        <title>The Global Catalogue of Microorganisms (GCM) 10K type strain sequencing project: providing services to taxonomists for standard genome sequencing and annotation.</title>
        <authorList>
            <consortium name="The Broad Institute Genomics Platform"/>
            <consortium name="The Broad Institute Genome Sequencing Center for Infectious Disease"/>
            <person name="Wu L."/>
            <person name="Ma J."/>
        </authorList>
    </citation>
    <scope>NUCLEOTIDE SEQUENCE [LARGE SCALE GENOMIC DNA]</scope>
    <source>
        <strain evidence="6">JCM 16540</strain>
    </source>
</reference>
<comment type="caution">
    <text evidence="5">The sequence shown here is derived from an EMBL/GenBank/DDBJ whole genome shotgun (WGS) entry which is preliminary data.</text>
</comment>
<keyword evidence="6" id="KW-1185">Reference proteome</keyword>
<feature type="domain" description="HTH araC/xylS-type" evidence="4">
    <location>
        <begin position="186"/>
        <end position="274"/>
    </location>
</feature>
<keyword evidence="2" id="KW-0238">DNA-binding</keyword>
<organism evidence="5 6">
    <name type="scientific">Microlunatus spumicola</name>
    <dbReference type="NCBI Taxonomy" id="81499"/>
    <lineage>
        <taxon>Bacteria</taxon>
        <taxon>Bacillati</taxon>
        <taxon>Actinomycetota</taxon>
        <taxon>Actinomycetes</taxon>
        <taxon>Propionibacteriales</taxon>
        <taxon>Propionibacteriaceae</taxon>
        <taxon>Microlunatus</taxon>
    </lineage>
</organism>
<keyword evidence="1" id="KW-0805">Transcription regulation</keyword>
<dbReference type="Pfam" id="PF12833">
    <property type="entry name" value="HTH_18"/>
    <property type="match status" value="1"/>
</dbReference>
<keyword evidence="3" id="KW-0804">Transcription</keyword>
<dbReference type="PANTHER" id="PTHR46796">
    <property type="entry name" value="HTH-TYPE TRANSCRIPTIONAL ACTIVATOR RHAS-RELATED"/>
    <property type="match status" value="1"/>
</dbReference>
<dbReference type="SMART" id="SM00342">
    <property type="entry name" value="HTH_ARAC"/>
    <property type="match status" value="1"/>
</dbReference>
<gene>
    <name evidence="5" type="ORF">GCM10022197_23580</name>
</gene>
<dbReference type="Proteomes" id="UP001500767">
    <property type="component" value="Unassembled WGS sequence"/>
</dbReference>
<dbReference type="InterPro" id="IPR050204">
    <property type="entry name" value="AraC_XylS_family_regulators"/>
</dbReference>
<dbReference type="InterPro" id="IPR018060">
    <property type="entry name" value="HTH_AraC"/>
</dbReference>
<evidence type="ECO:0000313" key="5">
    <source>
        <dbReference type="EMBL" id="GAA3566831.1"/>
    </source>
</evidence>
<evidence type="ECO:0000313" key="6">
    <source>
        <dbReference type="Proteomes" id="UP001500767"/>
    </source>
</evidence>
<proteinExistence type="predicted"/>
<dbReference type="EMBL" id="BAAAYR010000002">
    <property type="protein sequence ID" value="GAA3566831.1"/>
    <property type="molecule type" value="Genomic_DNA"/>
</dbReference>
<sequence length="289" mass="31518">MSAEAVGTSSYAHADLLPGVLGSTVGYASTASEEALHRGVPAPWLTFILSLDGPVVWSEDEADLGTAAERREDVVLGPLHTRAAFVRMPRRQAGIQLTVHPLAARRLLGVRTSELDQGRVSGVDVLGPQVEALRQRLVETPTWPERFVVLEAYVRDRVERAPASASVRPELAEAWRWLRRTGGRERLDGLARHVALSHRHLGTLFSTELGLSPKRVARLVRFDAAMGRLTASVRTGRPVTFAALATEAGYADQSHLDREFRAHLGTSPTGWLAEELRNVQAGGHRNGEA</sequence>
<name>A0ABP6XGA2_9ACTN</name>
<evidence type="ECO:0000256" key="1">
    <source>
        <dbReference type="ARBA" id="ARBA00023015"/>
    </source>
</evidence>
<evidence type="ECO:0000256" key="2">
    <source>
        <dbReference type="ARBA" id="ARBA00023125"/>
    </source>
</evidence>
<evidence type="ECO:0000259" key="4">
    <source>
        <dbReference type="PROSITE" id="PS01124"/>
    </source>
</evidence>
<accession>A0ABP6XGA2</accession>
<dbReference type="RefSeq" id="WP_204910508.1">
    <property type="nucleotide sequence ID" value="NZ_BAAAYR010000002.1"/>
</dbReference>